<dbReference type="Pfam" id="PF22600">
    <property type="entry name" value="MTPAP-like_central"/>
    <property type="match status" value="1"/>
</dbReference>
<reference evidence="3" key="1">
    <citation type="journal article" date="2016" name="Nat. Commun.">
        <title>Genome analysis of three Pneumocystis species reveals adaptation mechanisms to life exclusively in mammalian hosts.</title>
        <authorList>
            <person name="Ma L."/>
            <person name="Chen Z."/>
            <person name="Huang D.W."/>
            <person name="Kutty G."/>
            <person name="Ishihara M."/>
            <person name="Wang H."/>
            <person name="Abouelleil A."/>
            <person name="Bishop L."/>
            <person name="Davey E."/>
            <person name="Deng R."/>
            <person name="Deng X."/>
            <person name="Fan L."/>
            <person name="Fantoni G."/>
            <person name="Fitzgerald M."/>
            <person name="Gogineni E."/>
            <person name="Goldberg J.M."/>
            <person name="Handley G."/>
            <person name="Hu X."/>
            <person name="Huber C."/>
            <person name="Jiao X."/>
            <person name="Jones K."/>
            <person name="Levin J.Z."/>
            <person name="Liu Y."/>
            <person name="Macdonald P."/>
            <person name="Melnikov A."/>
            <person name="Raley C."/>
            <person name="Sassi M."/>
            <person name="Sherman B.T."/>
            <person name="Song X."/>
            <person name="Sykes S."/>
            <person name="Tran B."/>
            <person name="Walsh L."/>
            <person name="Xia Y."/>
            <person name="Yang J."/>
            <person name="Young S."/>
            <person name="Zeng Q."/>
            <person name="Zheng X."/>
            <person name="Stephens R."/>
            <person name="Nusbaum C."/>
            <person name="Birren B.W."/>
            <person name="Azadi P."/>
            <person name="Lempicki R.A."/>
            <person name="Cuomo C.A."/>
            <person name="Kovacs J.A."/>
        </authorList>
    </citation>
    <scope>NUCLEOTIDE SEQUENCE [LARGE SCALE GENOMIC DNA]</scope>
    <source>
        <strain evidence="3">B80</strain>
    </source>
</reference>
<keyword evidence="3" id="KW-1185">Reference proteome</keyword>
<dbReference type="Gene3D" id="3.30.460.10">
    <property type="entry name" value="Beta Polymerase, domain 2"/>
    <property type="match status" value="1"/>
</dbReference>
<dbReference type="SUPFAM" id="SSF81301">
    <property type="entry name" value="Nucleotidyltransferase"/>
    <property type="match status" value="1"/>
</dbReference>
<name>A0A0W4ZBC5_PNEC8</name>
<dbReference type="OrthoDB" id="2274644at2759"/>
<dbReference type="Proteomes" id="UP000054454">
    <property type="component" value="Unassembled WGS sequence"/>
</dbReference>
<dbReference type="VEuPathDB" id="FungiDB:T552_03324"/>
<sequence length="188" mass="21557">MSIKQQNLSEFVNIFSLGTFLPCSSLSESLTTIPSKIPLITYHQCPYKTAYVNSKQQIPYSACIYRTIDIFKWKARSNLSTKNEDLVSSDMLQLYETLLPSKNNNRWTKFLKKLTTILQKKLSNKKITVQAFGSTVNKPYTSESDMDVCITIEKELANFIFILLNGMERVICVSRAKVPIVKIWDPKL</sequence>
<dbReference type="GO" id="GO:0010605">
    <property type="term" value="P:negative regulation of macromolecule metabolic process"/>
    <property type="evidence" value="ECO:0007669"/>
    <property type="project" value="UniProtKB-ARBA"/>
</dbReference>
<evidence type="ECO:0000313" key="3">
    <source>
        <dbReference type="Proteomes" id="UP000054454"/>
    </source>
</evidence>
<proteinExistence type="predicted"/>
<protein>
    <recommendedName>
        <fullName evidence="1">Poly(A) RNA polymerase mitochondrial-like central palm domain-containing protein</fullName>
    </recommendedName>
</protein>
<dbReference type="GO" id="GO:0016779">
    <property type="term" value="F:nucleotidyltransferase activity"/>
    <property type="evidence" value="ECO:0007669"/>
    <property type="project" value="UniProtKB-ARBA"/>
</dbReference>
<organism evidence="2 3">
    <name type="scientific">Pneumocystis carinii (strain B80)</name>
    <name type="common">Rat pneumocystis pneumonia agent</name>
    <name type="synonym">Pneumocystis carinii f. sp. carinii</name>
    <dbReference type="NCBI Taxonomy" id="1408658"/>
    <lineage>
        <taxon>Eukaryota</taxon>
        <taxon>Fungi</taxon>
        <taxon>Dikarya</taxon>
        <taxon>Ascomycota</taxon>
        <taxon>Taphrinomycotina</taxon>
        <taxon>Pneumocystomycetes</taxon>
        <taxon>Pneumocystaceae</taxon>
        <taxon>Pneumocystis</taxon>
    </lineage>
</organism>
<evidence type="ECO:0000259" key="1">
    <source>
        <dbReference type="Pfam" id="PF22600"/>
    </source>
</evidence>
<feature type="domain" description="Poly(A) RNA polymerase mitochondrial-like central palm" evidence="1">
    <location>
        <begin position="88"/>
        <end position="187"/>
    </location>
</feature>
<accession>A0A0W4ZBC5</accession>
<gene>
    <name evidence="2" type="ORF">T552_03324</name>
</gene>
<dbReference type="EMBL" id="LFVZ01000016">
    <property type="protein sequence ID" value="KTW25712.1"/>
    <property type="molecule type" value="Genomic_DNA"/>
</dbReference>
<comment type="caution">
    <text evidence="2">The sequence shown here is derived from an EMBL/GenBank/DDBJ whole genome shotgun (WGS) entry which is preliminary data.</text>
</comment>
<dbReference type="InterPro" id="IPR054708">
    <property type="entry name" value="MTPAP-like_central"/>
</dbReference>
<evidence type="ECO:0000313" key="2">
    <source>
        <dbReference type="EMBL" id="KTW25712.1"/>
    </source>
</evidence>
<dbReference type="PANTHER" id="PTHR12271:SF113">
    <property type="entry name" value="POLY(A) RNA POLYMERASE CID11"/>
    <property type="match status" value="1"/>
</dbReference>
<dbReference type="PANTHER" id="PTHR12271">
    <property type="entry name" value="POLY A POLYMERASE CID PAP -RELATED"/>
    <property type="match status" value="1"/>
</dbReference>
<dbReference type="GeneID" id="28938035"/>
<dbReference type="RefSeq" id="XP_018224321.1">
    <property type="nucleotide sequence ID" value="XM_018371832.1"/>
</dbReference>
<dbReference type="InterPro" id="IPR043519">
    <property type="entry name" value="NT_sf"/>
</dbReference>
<dbReference type="GO" id="GO:0031123">
    <property type="term" value="P:RNA 3'-end processing"/>
    <property type="evidence" value="ECO:0007669"/>
    <property type="project" value="TreeGrafter"/>
</dbReference>
<dbReference type="AlphaFoldDB" id="A0A0W4ZBC5"/>